<organism evidence="1 2">
    <name type="scientific">Ampelomyces quisqualis</name>
    <name type="common">Powdery mildew agent</name>
    <dbReference type="NCBI Taxonomy" id="50730"/>
    <lineage>
        <taxon>Eukaryota</taxon>
        <taxon>Fungi</taxon>
        <taxon>Dikarya</taxon>
        <taxon>Ascomycota</taxon>
        <taxon>Pezizomycotina</taxon>
        <taxon>Dothideomycetes</taxon>
        <taxon>Pleosporomycetidae</taxon>
        <taxon>Pleosporales</taxon>
        <taxon>Pleosporineae</taxon>
        <taxon>Phaeosphaeriaceae</taxon>
        <taxon>Ampelomyces</taxon>
    </lineage>
</organism>
<protein>
    <submittedName>
        <fullName evidence="1">Uncharacterized protein</fullName>
    </submittedName>
</protein>
<evidence type="ECO:0000313" key="1">
    <source>
        <dbReference type="EMBL" id="KAF1915893.1"/>
    </source>
</evidence>
<dbReference type="OrthoDB" id="3799366at2759"/>
<dbReference type="EMBL" id="ML979135">
    <property type="protein sequence ID" value="KAF1915893.1"/>
    <property type="molecule type" value="Genomic_DNA"/>
</dbReference>
<evidence type="ECO:0000313" key="2">
    <source>
        <dbReference type="Proteomes" id="UP000800096"/>
    </source>
</evidence>
<name>A0A6A5QKB7_AMPQU</name>
<dbReference type="AlphaFoldDB" id="A0A6A5QKB7"/>
<reference evidence="1" key="1">
    <citation type="journal article" date="2020" name="Stud. Mycol.">
        <title>101 Dothideomycetes genomes: a test case for predicting lifestyles and emergence of pathogens.</title>
        <authorList>
            <person name="Haridas S."/>
            <person name="Albert R."/>
            <person name="Binder M."/>
            <person name="Bloem J."/>
            <person name="Labutti K."/>
            <person name="Salamov A."/>
            <person name="Andreopoulos B."/>
            <person name="Baker S."/>
            <person name="Barry K."/>
            <person name="Bills G."/>
            <person name="Bluhm B."/>
            <person name="Cannon C."/>
            <person name="Castanera R."/>
            <person name="Culley D."/>
            <person name="Daum C."/>
            <person name="Ezra D."/>
            <person name="Gonzalez J."/>
            <person name="Henrissat B."/>
            <person name="Kuo A."/>
            <person name="Liang C."/>
            <person name="Lipzen A."/>
            <person name="Lutzoni F."/>
            <person name="Magnuson J."/>
            <person name="Mondo S."/>
            <person name="Nolan M."/>
            <person name="Ohm R."/>
            <person name="Pangilinan J."/>
            <person name="Park H.-J."/>
            <person name="Ramirez L."/>
            <person name="Alfaro M."/>
            <person name="Sun H."/>
            <person name="Tritt A."/>
            <person name="Yoshinaga Y."/>
            <person name="Zwiers L.-H."/>
            <person name="Turgeon B."/>
            <person name="Goodwin S."/>
            <person name="Spatafora J."/>
            <person name="Crous P."/>
            <person name="Grigoriev I."/>
        </authorList>
    </citation>
    <scope>NUCLEOTIDE SEQUENCE</scope>
    <source>
        <strain evidence="1">HMLAC05119</strain>
    </source>
</reference>
<sequence>MNVNLYKDWSQWTKNNAMIWLQSLDQYERSFCKASLKYHKIPHPVRHSLQSDRPRPQQSFFIIWFEIKNPVVDIINDFGYYQPLADDVEFLRSINGKFEQALAKLK</sequence>
<accession>A0A6A5QKB7</accession>
<keyword evidence="2" id="KW-1185">Reference proteome</keyword>
<gene>
    <name evidence="1" type="ORF">BDU57DRAFT_538261</name>
</gene>
<proteinExistence type="predicted"/>
<dbReference type="Proteomes" id="UP000800096">
    <property type="component" value="Unassembled WGS sequence"/>
</dbReference>